<evidence type="ECO:0000313" key="2">
    <source>
        <dbReference type="Proteomes" id="UP001054837"/>
    </source>
</evidence>
<keyword evidence="2" id="KW-1185">Reference proteome</keyword>
<name>A0AAV4WLN3_9ARAC</name>
<proteinExistence type="predicted"/>
<sequence length="88" mass="9933">MNSSCEAGYFLLIGTQSCIHWKAKGSGVILRGQPSAEHHPFSPISVRKELTVRLSTVMEDIRFFFLMKKGLEAPKITRSSQDLRPVRN</sequence>
<gene>
    <name evidence="1" type="ORF">CDAR_295211</name>
</gene>
<evidence type="ECO:0000313" key="1">
    <source>
        <dbReference type="EMBL" id="GIY82846.1"/>
    </source>
</evidence>
<organism evidence="1 2">
    <name type="scientific">Caerostris darwini</name>
    <dbReference type="NCBI Taxonomy" id="1538125"/>
    <lineage>
        <taxon>Eukaryota</taxon>
        <taxon>Metazoa</taxon>
        <taxon>Ecdysozoa</taxon>
        <taxon>Arthropoda</taxon>
        <taxon>Chelicerata</taxon>
        <taxon>Arachnida</taxon>
        <taxon>Araneae</taxon>
        <taxon>Araneomorphae</taxon>
        <taxon>Entelegynae</taxon>
        <taxon>Araneoidea</taxon>
        <taxon>Araneidae</taxon>
        <taxon>Caerostris</taxon>
    </lineage>
</organism>
<dbReference type="Proteomes" id="UP001054837">
    <property type="component" value="Unassembled WGS sequence"/>
</dbReference>
<reference evidence="1 2" key="1">
    <citation type="submission" date="2021-06" db="EMBL/GenBank/DDBJ databases">
        <title>Caerostris darwini draft genome.</title>
        <authorList>
            <person name="Kono N."/>
            <person name="Arakawa K."/>
        </authorList>
    </citation>
    <scope>NUCLEOTIDE SEQUENCE [LARGE SCALE GENOMIC DNA]</scope>
</reference>
<comment type="caution">
    <text evidence="1">The sequence shown here is derived from an EMBL/GenBank/DDBJ whole genome shotgun (WGS) entry which is preliminary data.</text>
</comment>
<dbReference type="EMBL" id="BPLQ01014742">
    <property type="protein sequence ID" value="GIY82846.1"/>
    <property type="molecule type" value="Genomic_DNA"/>
</dbReference>
<dbReference type="AlphaFoldDB" id="A0AAV4WLN3"/>
<protein>
    <submittedName>
        <fullName evidence="1">Uncharacterized protein</fullName>
    </submittedName>
</protein>
<accession>A0AAV4WLN3</accession>